<dbReference type="Gene3D" id="3.40.50.720">
    <property type="entry name" value="NAD(P)-binding Rossmann-like Domain"/>
    <property type="match status" value="1"/>
</dbReference>
<dbReference type="PANTHER" id="PTHR43639">
    <property type="entry name" value="OXIDOREDUCTASE, SHORT-CHAIN DEHYDROGENASE/REDUCTASE FAMILY (AFU_ORTHOLOGUE AFUA_5G02870)"/>
    <property type="match status" value="1"/>
</dbReference>
<keyword evidence="5" id="KW-1185">Reference proteome</keyword>
<dbReference type="PRINTS" id="PR00080">
    <property type="entry name" value="SDRFAMILY"/>
</dbReference>
<accession>A0ABU2HAR7</accession>
<reference evidence="5" key="1">
    <citation type="submission" date="2023-07" db="EMBL/GenBank/DDBJ databases">
        <title>Novel species in the genus Lipingzhangella isolated from Sambhar Salt Lake.</title>
        <authorList>
            <person name="Jiya N."/>
            <person name="Kajale S."/>
            <person name="Sharma A."/>
        </authorList>
    </citation>
    <scope>NUCLEOTIDE SEQUENCE [LARGE SCALE GENOMIC DNA]</scope>
    <source>
        <strain evidence="5">LS1_29</strain>
    </source>
</reference>
<dbReference type="Proteomes" id="UP001250214">
    <property type="component" value="Unassembled WGS sequence"/>
</dbReference>
<evidence type="ECO:0000259" key="3">
    <source>
        <dbReference type="SMART" id="SM00822"/>
    </source>
</evidence>
<dbReference type="Pfam" id="PF13561">
    <property type="entry name" value="adh_short_C2"/>
    <property type="match status" value="1"/>
</dbReference>
<evidence type="ECO:0000313" key="5">
    <source>
        <dbReference type="Proteomes" id="UP001250214"/>
    </source>
</evidence>
<organism evidence="4 5">
    <name type="scientific">Lipingzhangella rawalii</name>
    <dbReference type="NCBI Taxonomy" id="2055835"/>
    <lineage>
        <taxon>Bacteria</taxon>
        <taxon>Bacillati</taxon>
        <taxon>Actinomycetota</taxon>
        <taxon>Actinomycetes</taxon>
        <taxon>Streptosporangiales</taxon>
        <taxon>Nocardiopsidaceae</taxon>
        <taxon>Lipingzhangella</taxon>
    </lineage>
</organism>
<dbReference type="InterPro" id="IPR036291">
    <property type="entry name" value="NAD(P)-bd_dom_sf"/>
</dbReference>
<dbReference type="InterPro" id="IPR020904">
    <property type="entry name" value="Sc_DH/Rdtase_CS"/>
</dbReference>
<comment type="caution">
    <text evidence="4">The sequence shown here is derived from an EMBL/GenBank/DDBJ whole genome shotgun (WGS) entry which is preliminary data.</text>
</comment>
<evidence type="ECO:0000256" key="2">
    <source>
        <dbReference type="ARBA" id="ARBA00023002"/>
    </source>
</evidence>
<keyword evidence="2" id="KW-0560">Oxidoreductase</keyword>
<dbReference type="InterPro" id="IPR057326">
    <property type="entry name" value="KR_dom"/>
</dbReference>
<dbReference type="SMART" id="SM00822">
    <property type="entry name" value="PKS_KR"/>
    <property type="match status" value="1"/>
</dbReference>
<comment type="similarity">
    <text evidence="1">Belongs to the short-chain dehydrogenases/reductases (SDR) family.</text>
</comment>
<evidence type="ECO:0000313" key="4">
    <source>
        <dbReference type="EMBL" id="MDS1272368.1"/>
    </source>
</evidence>
<name>A0ABU2HAR7_9ACTN</name>
<proteinExistence type="inferred from homology"/>
<feature type="domain" description="Ketoreductase" evidence="3">
    <location>
        <begin position="7"/>
        <end position="178"/>
    </location>
</feature>
<dbReference type="PRINTS" id="PR00081">
    <property type="entry name" value="GDHRDH"/>
</dbReference>
<dbReference type="PROSITE" id="PS00061">
    <property type="entry name" value="ADH_SHORT"/>
    <property type="match status" value="1"/>
</dbReference>
<gene>
    <name evidence="4" type="ORF">RIF23_18940</name>
</gene>
<dbReference type="InterPro" id="IPR002347">
    <property type="entry name" value="SDR_fam"/>
</dbReference>
<dbReference type="SUPFAM" id="SSF51735">
    <property type="entry name" value="NAD(P)-binding Rossmann-fold domains"/>
    <property type="match status" value="1"/>
</dbReference>
<dbReference type="EMBL" id="JAVLVT010000010">
    <property type="protein sequence ID" value="MDS1272368.1"/>
    <property type="molecule type" value="Genomic_DNA"/>
</dbReference>
<dbReference type="RefSeq" id="WP_310913936.1">
    <property type="nucleotide sequence ID" value="NZ_JAVLVT010000010.1"/>
</dbReference>
<dbReference type="PANTHER" id="PTHR43639:SF1">
    <property type="entry name" value="SHORT-CHAIN DEHYDROGENASE_REDUCTASE FAMILY PROTEIN"/>
    <property type="match status" value="1"/>
</dbReference>
<protein>
    <submittedName>
        <fullName evidence="4">SDR family oxidoreductase</fullName>
    </submittedName>
</protein>
<sequence length="248" mass="25572">MGEDDTSPVLVTGSARGIGAAVARMVHDAGPSVIIADILDEEGRKLAKELGERAHYVHLDVTSASDWADAVAVAEGAAGPLASLVNNAGILDFGPIETHSEEGFRRILDVNLLGTWLGMRAALPSLRRSGGGSIVNLSSTAGMQGYAGIGAYVASKWAIRGLTKTAALEFAADGVRVCSVHPGPIRTPMTAEMEDAVVASQPIPRFGSPEEVARMVGFLVMEATYSTGSEFVVDGGAIAGAVLPLDTT</sequence>
<evidence type="ECO:0000256" key="1">
    <source>
        <dbReference type="ARBA" id="ARBA00006484"/>
    </source>
</evidence>